<dbReference type="AlphaFoldDB" id="A0A1U8JA04"/>
<keyword evidence="11" id="KW-0472">Membrane</keyword>
<evidence type="ECO:0000256" key="8">
    <source>
        <dbReference type="ARBA" id="ARBA00022833"/>
    </source>
</evidence>
<evidence type="ECO:0000313" key="13">
    <source>
        <dbReference type="Proteomes" id="UP000818029"/>
    </source>
</evidence>
<feature type="domain" description="RING-type" evidence="12">
    <location>
        <begin position="195"/>
        <end position="237"/>
    </location>
</feature>
<reference evidence="13" key="1">
    <citation type="journal article" date="2020" name="Nat. Genet.">
        <title>Genomic diversifications of five Gossypium allopolyploid species and their impact on cotton improvement.</title>
        <authorList>
            <person name="Chen Z.J."/>
            <person name="Sreedasyam A."/>
            <person name="Ando A."/>
            <person name="Song Q."/>
            <person name="De Santiago L.M."/>
            <person name="Hulse-Kemp A.M."/>
            <person name="Ding M."/>
            <person name="Ye W."/>
            <person name="Kirkbride R.C."/>
            <person name="Jenkins J."/>
            <person name="Plott C."/>
            <person name="Lovell J."/>
            <person name="Lin Y.M."/>
            <person name="Vaughn R."/>
            <person name="Liu B."/>
            <person name="Simpson S."/>
            <person name="Scheffler B.E."/>
            <person name="Wen L."/>
            <person name="Saski C.A."/>
            <person name="Grover C.E."/>
            <person name="Hu G."/>
            <person name="Conover J.L."/>
            <person name="Carlson J.W."/>
            <person name="Shu S."/>
            <person name="Boston L.B."/>
            <person name="Williams M."/>
            <person name="Peterson D.G."/>
            <person name="McGee K."/>
            <person name="Jones D.C."/>
            <person name="Wendel J.F."/>
            <person name="Stelly D.M."/>
            <person name="Grimwood J."/>
            <person name="Schmutz J."/>
        </authorList>
    </citation>
    <scope>NUCLEOTIDE SEQUENCE [LARGE SCALE GENOMIC DNA]</scope>
    <source>
        <strain evidence="13">cv. TM-1</strain>
    </source>
</reference>
<feature type="coiled-coil region" evidence="10">
    <location>
        <begin position="273"/>
        <end position="300"/>
    </location>
</feature>
<evidence type="ECO:0000256" key="5">
    <source>
        <dbReference type="ARBA" id="ARBA00022723"/>
    </source>
</evidence>
<dbReference type="SMART" id="SM01197">
    <property type="entry name" value="FANCL_C"/>
    <property type="match status" value="1"/>
</dbReference>
<comment type="catalytic activity">
    <reaction evidence="1">
        <text>S-ubiquitinyl-[E2 ubiquitin-conjugating enzyme]-L-cysteine + [acceptor protein]-L-lysine = [E2 ubiquitin-conjugating enzyme]-L-cysteine + N(6)-ubiquitinyl-[acceptor protein]-L-lysine.</text>
        <dbReference type="EC" id="2.3.2.27"/>
    </reaction>
</comment>
<keyword evidence="7" id="KW-0833">Ubl conjugation pathway</keyword>
<dbReference type="CDD" id="cd16461">
    <property type="entry name" value="RING-H2_EL5-like"/>
    <property type="match status" value="1"/>
</dbReference>
<organism evidence="13 14">
    <name type="scientific">Gossypium hirsutum</name>
    <name type="common">Upland cotton</name>
    <name type="synonym">Gossypium mexicanum</name>
    <dbReference type="NCBI Taxonomy" id="3635"/>
    <lineage>
        <taxon>Eukaryota</taxon>
        <taxon>Viridiplantae</taxon>
        <taxon>Streptophyta</taxon>
        <taxon>Embryophyta</taxon>
        <taxon>Tracheophyta</taxon>
        <taxon>Spermatophyta</taxon>
        <taxon>Magnoliopsida</taxon>
        <taxon>eudicotyledons</taxon>
        <taxon>Gunneridae</taxon>
        <taxon>Pentapetalae</taxon>
        <taxon>rosids</taxon>
        <taxon>malvids</taxon>
        <taxon>Malvales</taxon>
        <taxon>Malvaceae</taxon>
        <taxon>Malvoideae</taxon>
        <taxon>Gossypium</taxon>
    </lineage>
</organism>
<dbReference type="GO" id="GO:0016567">
    <property type="term" value="P:protein ubiquitination"/>
    <property type="evidence" value="ECO:0000318"/>
    <property type="project" value="GO_Central"/>
</dbReference>
<dbReference type="InterPro" id="IPR013083">
    <property type="entry name" value="Znf_RING/FYVE/PHD"/>
</dbReference>
<dbReference type="GO" id="GO:0061630">
    <property type="term" value="F:ubiquitin protein ligase activity"/>
    <property type="evidence" value="ECO:0007669"/>
    <property type="project" value="UniProtKB-EC"/>
</dbReference>
<evidence type="ECO:0000256" key="10">
    <source>
        <dbReference type="SAM" id="Coils"/>
    </source>
</evidence>
<dbReference type="Proteomes" id="UP000818029">
    <property type="component" value="Chromosome D05"/>
</dbReference>
<keyword evidence="10" id="KW-0175">Coiled coil</keyword>
<dbReference type="SUPFAM" id="SSF57850">
    <property type="entry name" value="RING/U-box"/>
    <property type="match status" value="1"/>
</dbReference>
<keyword evidence="13" id="KW-1185">Reference proteome</keyword>
<dbReference type="EC" id="2.3.2.27" evidence="3"/>
<evidence type="ECO:0000256" key="3">
    <source>
        <dbReference type="ARBA" id="ARBA00012483"/>
    </source>
</evidence>
<name>A0A1U8JA04_GOSHI</name>
<dbReference type="PANTHER" id="PTHR46913">
    <property type="entry name" value="RING-H2 FINGER PROTEIN ATL16"/>
    <property type="match status" value="1"/>
</dbReference>
<keyword evidence="11" id="KW-1133">Transmembrane helix</keyword>
<dbReference type="KEGG" id="ghi:107905079"/>
<evidence type="ECO:0000256" key="11">
    <source>
        <dbReference type="SAM" id="Phobius"/>
    </source>
</evidence>
<feature type="transmembrane region" description="Helical" evidence="11">
    <location>
        <begin position="20"/>
        <end position="40"/>
    </location>
</feature>
<evidence type="ECO:0000313" key="14">
    <source>
        <dbReference type="RefSeq" id="XP_016687136.2"/>
    </source>
</evidence>
<proteinExistence type="predicted"/>
<sequence length="409" mass="45924">MFNVSFFIHSFSSNSKKILSLQLLKSLFVSFLFFFTSFSLHIAMKTRKLFPAVTETNETIECPDFCDPACPYNCYPYPDYYYLPPPPPPPPPPFSVQNHYISPYVIILVSVLASLILLVGYYVVVVKSCFGWCCSRNNRQSQTLTDASDEEFLDENRIDHPIWFITTVGLQQSIINSITVCKYKKGDGLIEGTECSVCLNEFQEDETVRLLPKCNHAFHISCIDTWLRAHTNCPLCRAHIVFDALCSTPTSADQNPDNMDAIIDNNQTETSEIGGMNSDENRAERELAEANDQRVLKEGDENGVLLESDCMERSSVVAKEMTQIKRCVSMDSSSSSSAASLFLGIQEDVENPDSSIVETQNEVRVMGNSSISQHLHLSPVTMKRSFSCGGRFFSSSKRYRSMNSSILPL</sequence>
<keyword evidence="11" id="KW-0812">Transmembrane</keyword>
<dbReference type="RefSeq" id="XP_016687136.2">
    <property type="nucleotide sequence ID" value="XM_016831647.2"/>
</dbReference>
<dbReference type="PANTHER" id="PTHR46913:SF19">
    <property type="entry name" value="RING-TYPE E3 UBIQUITIN TRANSFERASE"/>
    <property type="match status" value="1"/>
</dbReference>
<evidence type="ECO:0000256" key="9">
    <source>
        <dbReference type="PROSITE-ProRule" id="PRU00175"/>
    </source>
</evidence>
<evidence type="ECO:0000256" key="6">
    <source>
        <dbReference type="ARBA" id="ARBA00022771"/>
    </source>
</evidence>
<accession>A0A1U8JA04</accession>
<evidence type="ECO:0000256" key="4">
    <source>
        <dbReference type="ARBA" id="ARBA00022679"/>
    </source>
</evidence>
<dbReference type="PaxDb" id="3635-A0A1U8JA04"/>
<feature type="transmembrane region" description="Helical" evidence="11">
    <location>
        <begin position="104"/>
        <end position="124"/>
    </location>
</feature>
<comment type="pathway">
    <text evidence="2">Protein modification; protein ubiquitination.</text>
</comment>
<evidence type="ECO:0000256" key="7">
    <source>
        <dbReference type="ARBA" id="ARBA00022786"/>
    </source>
</evidence>
<protein>
    <recommendedName>
        <fullName evidence="3">RING-type E3 ubiquitin transferase</fullName>
        <ecNumber evidence="3">2.3.2.27</ecNumber>
    </recommendedName>
</protein>
<dbReference type="SMR" id="A0A1U8JA04"/>
<keyword evidence="5" id="KW-0479">Metal-binding</keyword>
<gene>
    <name evidence="14" type="primary">LOC107905079</name>
</gene>
<dbReference type="PROSITE" id="PS50089">
    <property type="entry name" value="ZF_RING_2"/>
    <property type="match status" value="1"/>
</dbReference>
<dbReference type="InterPro" id="IPR001841">
    <property type="entry name" value="Znf_RING"/>
</dbReference>
<keyword evidence="6 9" id="KW-0863">Zinc-finger</keyword>
<evidence type="ECO:0000256" key="1">
    <source>
        <dbReference type="ARBA" id="ARBA00000900"/>
    </source>
</evidence>
<dbReference type="Pfam" id="PF13639">
    <property type="entry name" value="zf-RING_2"/>
    <property type="match status" value="1"/>
</dbReference>
<dbReference type="GO" id="GO:0008270">
    <property type="term" value="F:zinc ion binding"/>
    <property type="evidence" value="ECO:0007669"/>
    <property type="project" value="UniProtKB-KW"/>
</dbReference>
<keyword evidence="4" id="KW-0808">Transferase</keyword>
<reference evidence="14" key="2">
    <citation type="submission" date="2025-08" db="UniProtKB">
        <authorList>
            <consortium name="RefSeq"/>
        </authorList>
    </citation>
    <scope>IDENTIFICATION</scope>
</reference>
<dbReference type="SMART" id="SM00184">
    <property type="entry name" value="RING"/>
    <property type="match status" value="1"/>
</dbReference>
<dbReference type="Gene3D" id="3.30.40.10">
    <property type="entry name" value="Zinc/RING finger domain, C3HC4 (zinc finger)"/>
    <property type="match status" value="1"/>
</dbReference>
<dbReference type="InterPro" id="IPR044600">
    <property type="entry name" value="ATL1/ATL16-like"/>
</dbReference>
<dbReference type="GO" id="GO:0016020">
    <property type="term" value="C:membrane"/>
    <property type="evidence" value="ECO:0007669"/>
    <property type="project" value="UniProtKB-SubCell"/>
</dbReference>
<evidence type="ECO:0000259" key="12">
    <source>
        <dbReference type="PROSITE" id="PS50089"/>
    </source>
</evidence>
<dbReference type="GeneID" id="107905079"/>
<evidence type="ECO:0000256" key="2">
    <source>
        <dbReference type="ARBA" id="ARBA00004906"/>
    </source>
</evidence>
<keyword evidence="8" id="KW-0862">Zinc</keyword>
<dbReference type="UniPathway" id="UPA00143"/>